<keyword evidence="7" id="KW-1185">Reference proteome</keyword>
<dbReference type="Gene3D" id="3.40.190.290">
    <property type="match status" value="1"/>
</dbReference>
<dbReference type="FunFam" id="1.10.10.10:FF:000001">
    <property type="entry name" value="LysR family transcriptional regulator"/>
    <property type="match status" value="1"/>
</dbReference>
<dbReference type="InterPro" id="IPR058163">
    <property type="entry name" value="LysR-type_TF_proteobact-type"/>
</dbReference>
<dbReference type="Proteomes" id="UP000325273">
    <property type="component" value="Unassembled WGS sequence"/>
</dbReference>
<keyword evidence="2" id="KW-0805">Transcription regulation</keyword>
<dbReference type="InterPro" id="IPR000847">
    <property type="entry name" value="LysR_HTH_N"/>
</dbReference>
<name>A0A5B0H3S2_9BURK</name>
<dbReference type="CDD" id="cd08422">
    <property type="entry name" value="PBP2_CrgA_like"/>
    <property type="match status" value="1"/>
</dbReference>
<dbReference type="InterPro" id="IPR005119">
    <property type="entry name" value="LysR_subst-bd"/>
</dbReference>
<keyword evidence="3" id="KW-0238">DNA-binding</keyword>
<keyword evidence="4" id="KW-0804">Transcription</keyword>
<evidence type="ECO:0000256" key="1">
    <source>
        <dbReference type="ARBA" id="ARBA00009437"/>
    </source>
</evidence>
<comment type="caution">
    <text evidence="6">The sequence shown here is derived from an EMBL/GenBank/DDBJ whole genome shotgun (WGS) entry which is preliminary data.</text>
</comment>
<feature type="domain" description="HTH lysR-type" evidence="5">
    <location>
        <begin position="1"/>
        <end position="60"/>
    </location>
</feature>
<dbReference type="InterPro" id="IPR036388">
    <property type="entry name" value="WH-like_DNA-bd_sf"/>
</dbReference>
<dbReference type="GO" id="GO:0003700">
    <property type="term" value="F:DNA-binding transcription factor activity"/>
    <property type="evidence" value="ECO:0007669"/>
    <property type="project" value="InterPro"/>
</dbReference>
<dbReference type="Pfam" id="PF00126">
    <property type="entry name" value="HTH_1"/>
    <property type="match status" value="1"/>
</dbReference>
<dbReference type="PROSITE" id="PS50931">
    <property type="entry name" value="HTH_LYSR"/>
    <property type="match status" value="1"/>
</dbReference>
<sequence>MNDRFQELRLFVRAGESGSFSAAAREMGLSQPSVSRIVSGLEARLGVRLLLRTTRKIVPTEAGHAYLKKAKQLLLDLEEADEAARGGGSLKGTLRVAVSETLCIRTILPNLRDFLDGHPQLKLEFLTADVMHDLVAEGVDMAIRFGPLPDSAFGVKKLATLRRLLMASPSYVEQHGAPKTPAELAHHDCIFGPTGVPTLPWEFTKGAEKIAVKIDPRYSFTSAEALIACAREGLGIARASVLMCKTELETGQLIALLPRFALAPVEIHAVFPAGRIPSQKVRSFTEFLAGVLADLK</sequence>
<reference evidence="6 7" key="1">
    <citation type="submission" date="2019-08" db="EMBL/GenBank/DDBJ databases">
        <title>Paraburkholderia sp. DCY113.</title>
        <authorList>
            <person name="Kang J."/>
        </authorList>
    </citation>
    <scope>NUCLEOTIDE SEQUENCE [LARGE SCALE GENOMIC DNA]</scope>
    <source>
        <strain evidence="6 7">DCY113</strain>
    </source>
</reference>
<dbReference type="SUPFAM" id="SSF53850">
    <property type="entry name" value="Periplasmic binding protein-like II"/>
    <property type="match status" value="1"/>
</dbReference>
<evidence type="ECO:0000313" key="7">
    <source>
        <dbReference type="Proteomes" id="UP000325273"/>
    </source>
</evidence>
<dbReference type="AlphaFoldDB" id="A0A5B0H3S2"/>
<organism evidence="6 7">
    <name type="scientific">Paraburkholderia panacisoli</name>
    <dbReference type="NCBI Taxonomy" id="2603818"/>
    <lineage>
        <taxon>Bacteria</taxon>
        <taxon>Pseudomonadati</taxon>
        <taxon>Pseudomonadota</taxon>
        <taxon>Betaproteobacteria</taxon>
        <taxon>Burkholderiales</taxon>
        <taxon>Burkholderiaceae</taxon>
        <taxon>Paraburkholderia</taxon>
    </lineage>
</organism>
<dbReference type="Pfam" id="PF03466">
    <property type="entry name" value="LysR_substrate"/>
    <property type="match status" value="1"/>
</dbReference>
<accession>A0A5B0H3S2</accession>
<evidence type="ECO:0000313" key="6">
    <source>
        <dbReference type="EMBL" id="KAA1009653.1"/>
    </source>
</evidence>
<dbReference type="SUPFAM" id="SSF46785">
    <property type="entry name" value="Winged helix' DNA-binding domain"/>
    <property type="match status" value="1"/>
</dbReference>
<dbReference type="Gene3D" id="1.10.10.10">
    <property type="entry name" value="Winged helix-like DNA-binding domain superfamily/Winged helix DNA-binding domain"/>
    <property type="match status" value="1"/>
</dbReference>
<evidence type="ECO:0000259" key="5">
    <source>
        <dbReference type="PROSITE" id="PS50931"/>
    </source>
</evidence>
<dbReference type="PANTHER" id="PTHR30537:SF5">
    <property type="entry name" value="HTH-TYPE TRANSCRIPTIONAL ACTIVATOR TTDR-RELATED"/>
    <property type="match status" value="1"/>
</dbReference>
<proteinExistence type="inferred from homology"/>
<evidence type="ECO:0000256" key="3">
    <source>
        <dbReference type="ARBA" id="ARBA00023125"/>
    </source>
</evidence>
<dbReference type="GO" id="GO:0003677">
    <property type="term" value="F:DNA binding"/>
    <property type="evidence" value="ECO:0007669"/>
    <property type="project" value="UniProtKB-KW"/>
</dbReference>
<dbReference type="PRINTS" id="PR00039">
    <property type="entry name" value="HTHLYSR"/>
</dbReference>
<dbReference type="RefSeq" id="WP_149671657.1">
    <property type="nucleotide sequence ID" value="NZ_VTUZ01000013.1"/>
</dbReference>
<dbReference type="InterPro" id="IPR036390">
    <property type="entry name" value="WH_DNA-bd_sf"/>
</dbReference>
<comment type="similarity">
    <text evidence="1">Belongs to the LysR transcriptional regulatory family.</text>
</comment>
<evidence type="ECO:0000256" key="2">
    <source>
        <dbReference type="ARBA" id="ARBA00023015"/>
    </source>
</evidence>
<evidence type="ECO:0000256" key="4">
    <source>
        <dbReference type="ARBA" id="ARBA00023163"/>
    </source>
</evidence>
<dbReference type="PANTHER" id="PTHR30537">
    <property type="entry name" value="HTH-TYPE TRANSCRIPTIONAL REGULATOR"/>
    <property type="match status" value="1"/>
</dbReference>
<gene>
    <name evidence="6" type="ORF">FVF58_20265</name>
</gene>
<protein>
    <submittedName>
        <fullName evidence="6">LysR family transcriptional regulator</fullName>
    </submittedName>
</protein>
<dbReference type="EMBL" id="VTUZ01000013">
    <property type="protein sequence ID" value="KAA1009653.1"/>
    <property type="molecule type" value="Genomic_DNA"/>
</dbReference>